<keyword evidence="6 7" id="KW-0349">Heme</keyword>
<dbReference type="GO" id="GO:0016705">
    <property type="term" value="F:oxidoreductase activity, acting on paired donors, with incorporation or reduction of molecular oxygen"/>
    <property type="evidence" value="ECO:0007669"/>
    <property type="project" value="InterPro"/>
</dbReference>
<feature type="binding site" description="axial binding residue" evidence="6">
    <location>
        <position position="497"/>
    </location>
    <ligand>
        <name>heme</name>
        <dbReference type="ChEBI" id="CHEBI:30413"/>
    </ligand>
    <ligandPart>
        <name>Fe</name>
        <dbReference type="ChEBI" id="CHEBI:18248"/>
    </ligandPart>
</feature>
<keyword evidence="5 6" id="KW-0408">Iron</keyword>
<evidence type="ECO:0000256" key="2">
    <source>
        <dbReference type="ARBA" id="ARBA00022692"/>
    </source>
</evidence>
<evidence type="ECO:0000256" key="8">
    <source>
        <dbReference type="SAM" id="MobiDB-lite"/>
    </source>
</evidence>
<evidence type="ECO:0000256" key="6">
    <source>
        <dbReference type="PIRSR" id="PIRSR602401-1"/>
    </source>
</evidence>
<dbReference type="InterPro" id="IPR002401">
    <property type="entry name" value="Cyt_P450_E_grp-I"/>
</dbReference>
<keyword evidence="11" id="KW-1185">Reference proteome</keyword>
<keyword evidence="7" id="KW-0560">Oxidoreductase</keyword>
<comment type="similarity">
    <text evidence="1 7">Belongs to the cytochrome P450 family.</text>
</comment>
<dbReference type="STRING" id="4538.I1NLI1"/>
<dbReference type="PANTHER" id="PTHR47955">
    <property type="entry name" value="CYTOCHROME P450 FAMILY 71 PROTEIN"/>
    <property type="match status" value="1"/>
</dbReference>
<feature type="transmembrane region" description="Helical" evidence="9">
    <location>
        <begin position="6"/>
        <end position="28"/>
    </location>
</feature>
<protein>
    <recommendedName>
        <fullName evidence="12">Cytochrome P450</fullName>
    </recommendedName>
</protein>
<dbReference type="Proteomes" id="UP000007306">
    <property type="component" value="Chromosome 1"/>
</dbReference>
<dbReference type="GO" id="GO:0004497">
    <property type="term" value="F:monooxygenase activity"/>
    <property type="evidence" value="ECO:0007669"/>
    <property type="project" value="UniProtKB-KW"/>
</dbReference>
<sequence>MELSSLAALLHSPLLLAVLLLVFSWLIVSSTKKRPPPPCGDGGRRLPLPPSPPGVPLLGHLPLLGTLPHRKLRSMAEAHGPVMLLRLGRVPAVVASSAAAAEEVMRTRDLAFASRPRVRMAERLFYGRDMAFAPYGEFWRQARRVTVLHLLSPRRVLSLRGVREQEVAALLDRVRRRCGGGGETVNLSDLLMSYAHGVISRAAFGHGGAHGFDGDEGGEKLRKLFADFEGLLGTMTVGEFVPWLAWVDKLTGLDAKVARTSAAMDGLLERVIADHRERRRSRGQAVGDGEADADHRDFVDVMLDVSEAEEGAGAGAGGVLFDTVAIKAVILDMMAAGTDSSFTTTEWVMAELINHPRVMRKLQDEIRAVVGTSSASAAAAAAATTGGGQVTEDHLGELPFLRAVIKEMLRLHAPGPLLLPRETVEDTELLGYRVPARTRVIINAWAIGRDAAAWGDSAEEFVPERWLDGGGGGGVEYAQQLGQDSRFVPFGAGRRGCPGAGFAALSVELALANLLYHFDWELPPPAASGIMATTRLDMDELFGLSVRLKADLNLVAKPWSPGAS</sequence>
<dbReference type="PRINTS" id="PR00385">
    <property type="entry name" value="P450"/>
</dbReference>
<dbReference type="InterPro" id="IPR017972">
    <property type="entry name" value="Cyt_P450_CS"/>
</dbReference>
<reference evidence="10 11" key="2">
    <citation type="submission" date="2018-04" db="EMBL/GenBank/DDBJ databases">
        <title>OglaRS2 (Oryza glaberrima Reference Sequence Version 2).</title>
        <authorList>
            <person name="Zhang J."/>
            <person name="Kudrna D."/>
            <person name="Lee S."/>
            <person name="Talag J."/>
            <person name="Rajasekar S."/>
            <person name="Wing R.A."/>
        </authorList>
    </citation>
    <scope>NUCLEOTIDE SEQUENCE [LARGE SCALE GENOMIC DNA]</scope>
    <source>
        <strain evidence="10 11">cv. IRGC 96717</strain>
    </source>
</reference>
<reference evidence="10" key="1">
    <citation type="submission" date="2015-06" db="UniProtKB">
        <authorList>
            <consortium name="EnsemblPlants"/>
        </authorList>
    </citation>
    <scope>IDENTIFICATION</scope>
</reference>
<evidence type="ECO:0000256" key="3">
    <source>
        <dbReference type="ARBA" id="ARBA00022723"/>
    </source>
</evidence>
<dbReference type="SUPFAM" id="SSF48264">
    <property type="entry name" value="Cytochrome P450"/>
    <property type="match status" value="1"/>
</dbReference>
<dbReference type="OMA" id="IPNIWVM"/>
<evidence type="ECO:0000313" key="11">
    <source>
        <dbReference type="Proteomes" id="UP000007306"/>
    </source>
</evidence>
<keyword evidence="2 9" id="KW-0812">Transmembrane</keyword>
<evidence type="ECO:0000256" key="5">
    <source>
        <dbReference type="ARBA" id="ARBA00023004"/>
    </source>
</evidence>
<dbReference type="Gene3D" id="1.10.630.10">
    <property type="entry name" value="Cytochrome P450"/>
    <property type="match status" value="1"/>
</dbReference>
<evidence type="ECO:0000256" key="9">
    <source>
        <dbReference type="SAM" id="Phobius"/>
    </source>
</evidence>
<accession>I1NLI1</accession>
<evidence type="ECO:0000313" key="10">
    <source>
        <dbReference type="EnsemblPlants" id="ORGLA01G0072100.1"/>
    </source>
</evidence>
<dbReference type="InterPro" id="IPR036396">
    <property type="entry name" value="Cyt_P450_sf"/>
</dbReference>
<dbReference type="eggNOG" id="KOG0156">
    <property type="taxonomic scope" value="Eukaryota"/>
</dbReference>
<keyword evidence="7" id="KW-0503">Monooxygenase</keyword>
<dbReference type="EnsemblPlants" id="ORGLA01G0072100.1">
    <property type="protein sequence ID" value="ORGLA01G0072100.1"/>
    <property type="gene ID" value="ORGLA01G0072100"/>
</dbReference>
<dbReference type="InterPro" id="IPR001128">
    <property type="entry name" value="Cyt_P450"/>
</dbReference>
<keyword evidence="9" id="KW-0472">Membrane</keyword>
<keyword evidence="4 9" id="KW-1133">Transmembrane helix</keyword>
<dbReference type="Pfam" id="PF00067">
    <property type="entry name" value="p450"/>
    <property type="match status" value="1"/>
</dbReference>
<name>I1NLI1_ORYGL</name>
<evidence type="ECO:0000256" key="7">
    <source>
        <dbReference type="RuleBase" id="RU000461"/>
    </source>
</evidence>
<dbReference type="AlphaFoldDB" id="I1NLI1"/>
<comment type="cofactor">
    <cofactor evidence="6">
        <name>heme</name>
        <dbReference type="ChEBI" id="CHEBI:30413"/>
    </cofactor>
</comment>
<dbReference type="HOGENOM" id="CLU_001570_4_1_1"/>
<evidence type="ECO:0000256" key="1">
    <source>
        <dbReference type="ARBA" id="ARBA00010617"/>
    </source>
</evidence>
<keyword evidence="3 6" id="KW-0479">Metal-binding</keyword>
<evidence type="ECO:0008006" key="12">
    <source>
        <dbReference type="Google" id="ProtNLM"/>
    </source>
</evidence>
<dbReference type="PROSITE" id="PS00086">
    <property type="entry name" value="CYTOCHROME_P450"/>
    <property type="match status" value="1"/>
</dbReference>
<dbReference type="PANTHER" id="PTHR47955:SF15">
    <property type="entry name" value="CYTOCHROME P450 71A2-LIKE"/>
    <property type="match status" value="1"/>
</dbReference>
<evidence type="ECO:0000256" key="4">
    <source>
        <dbReference type="ARBA" id="ARBA00022989"/>
    </source>
</evidence>
<feature type="region of interest" description="Disordered" evidence="8">
    <location>
        <begin position="32"/>
        <end position="51"/>
    </location>
</feature>
<organism evidence="10 11">
    <name type="scientific">Oryza glaberrima</name>
    <name type="common">African rice</name>
    <dbReference type="NCBI Taxonomy" id="4538"/>
    <lineage>
        <taxon>Eukaryota</taxon>
        <taxon>Viridiplantae</taxon>
        <taxon>Streptophyta</taxon>
        <taxon>Embryophyta</taxon>
        <taxon>Tracheophyta</taxon>
        <taxon>Spermatophyta</taxon>
        <taxon>Magnoliopsida</taxon>
        <taxon>Liliopsida</taxon>
        <taxon>Poales</taxon>
        <taxon>Poaceae</taxon>
        <taxon>BOP clade</taxon>
        <taxon>Oryzoideae</taxon>
        <taxon>Oryzeae</taxon>
        <taxon>Oryzinae</taxon>
        <taxon>Oryza</taxon>
    </lineage>
</organism>
<dbReference type="CDD" id="cd11072">
    <property type="entry name" value="CYP71-like"/>
    <property type="match status" value="1"/>
</dbReference>
<proteinExistence type="inferred from homology"/>
<dbReference type="GO" id="GO:0020037">
    <property type="term" value="F:heme binding"/>
    <property type="evidence" value="ECO:0007669"/>
    <property type="project" value="InterPro"/>
</dbReference>
<dbReference type="Gramene" id="ORGLA01G0072100.1">
    <property type="protein sequence ID" value="ORGLA01G0072100.1"/>
    <property type="gene ID" value="ORGLA01G0072100"/>
</dbReference>
<dbReference type="PRINTS" id="PR00463">
    <property type="entry name" value="EP450I"/>
</dbReference>
<dbReference type="FunFam" id="1.10.630.10:FF:000079">
    <property type="entry name" value="Cytochrome P450 71A26"/>
    <property type="match status" value="1"/>
</dbReference>
<dbReference type="GO" id="GO:0005506">
    <property type="term" value="F:iron ion binding"/>
    <property type="evidence" value="ECO:0007669"/>
    <property type="project" value="InterPro"/>
</dbReference>